<proteinExistence type="predicted"/>
<dbReference type="EMBL" id="MQVX01000001">
    <property type="protein sequence ID" value="PQJ16468.1"/>
    <property type="molecule type" value="Genomic_DNA"/>
</dbReference>
<dbReference type="RefSeq" id="WP_105002141.1">
    <property type="nucleotide sequence ID" value="NZ_MQVX01000001.1"/>
</dbReference>
<accession>A0A2S7TAA1</accession>
<evidence type="ECO:0000313" key="1">
    <source>
        <dbReference type="EMBL" id="PQJ16468.1"/>
    </source>
</evidence>
<sequence length="791" mass="91991">MAAKFIGESPLQHLVSFNKWLTYYDEKANSDDPLQAKYARRILKAVEPYPELREGFSDLSLLEKHKGLIRLILHEAFSPVLTQNEIKTAAVAFDDITFNSSQRFEKILGEAGPEFQLQIQNMPEGIHYIIQSVVILNFYYGFNIDFKRPMFYSIPNADGVMKHYRILYNADFMEVIPTKKAKKLGKKDLDVLLENFEDLELWKKKIPPNSFIGKGFVISNMFDVTAEHSISEIKSTLIGGKKRDNEDFMDGFQETFRSLFNLPNIQVGFTGYEEESNRFFRIYGKGMDSYILNGKEKEYCDDMLCEYSADKILGDMSYYAISNLKKSYQRSERTQPYKSLYEQGFKSAILAPIADGGKLLGVLEIVSTKTNELNSINTIKLDDVMPFIVSAVLRSIEEEENRIDAIIQHECTTVHDSVFWRFKEEAKRFMEQQQQGNNPVFEEISFKDVYPLYGQIDIKDSSKQRNIAVQRDLVIQLSEIKTILSFAIKTLQLPIYEELQFRVGSYLEEISENLLTNSEQAIADFVKEEINPIFEHLMGQDAALTQAIETYYSHIDDSTESYYDHRRNYDQSVTRINRKLASLLDKKQEEAQQMFPHYYERYKTDGVEHNLYIGSSISQSKKFDPIYLSNLRLWQLQVMVEMENAHYALKPDLPVKLDVASLMLVYSTSLAIRFRMDEKRFDVDGTYNARYEIIKKRIDKALIKGTRERLTQKGKLSIVYSQKKDEREYLRYIHFLKAKGYFTDQIEILELQGLQGVSGLKAIRAEILYKKDKGEEQTYTYADLMQELELD</sequence>
<comment type="caution">
    <text evidence="1">The sequence shown here is derived from an EMBL/GenBank/DDBJ whole genome shotgun (WGS) entry which is preliminary data.</text>
</comment>
<reference evidence="2" key="1">
    <citation type="submission" date="2016-11" db="EMBL/GenBank/DDBJ databases">
        <title>Trade-off between light-utilization and light-protection in marine flavobacteria.</title>
        <authorList>
            <person name="Kumagai Y."/>
            <person name="Yoshizawa S."/>
            <person name="Kogure K."/>
        </authorList>
    </citation>
    <scope>NUCLEOTIDE SEQUENCE [LARGE SCALE GENOMIC DNA]</scope>
    <source>
        <strain evidence="2">SG-18</strain>
    </source>
</reference>
<dbReference type="AlphaFoldDB" id="A0A2S7TAA1"/>
<name>A0A2S7TAA1_9FLAO</name>
<gene>
    <name evidence="1" type="ORF">BST99_12760</name>
</gene>
<protein>
    <submittedName>
        <fullName evidence="1">GAF domain-containing protein</fullName>
    </submittedName>
</protein>
<organism evidence="1 2">
    <name type="scientific">Aureicoccus marinus</name>
    <dbReference type="NCBI Taxonomy" id="754435"/>
    <lineage>
        <taxon>Bacteria</taxon>
        <taxon>Pseudomonadati</taxon>
        <taxon>Bacteroidota</taxon>
        <taxon>Flavobacteriia</taxon>
        <taxon>Flavobacteriales</taxon>
        <taxon>Flavobacteriaceae</taxon>
        <taxon>Aureicoccus</taxon>
    </lineage>
</organism>
<evidence type="ECO:0000313" key="2">
    <source>
        <dbReference type="Proteomes" id="UP000239366"/>
    </source>
</evidence>
<dbReference type="Proteomes" id="UP000239366">
    <property type="component" value="Unassembled WGS sequence"/>
</dbReference>
<keyword evidence="2" id="KW-1185">Reference proteome</keyword>
<dbReference type="OrthoDB" id="627374at2"/>